<name>A0AAN7C0C4_9PEZI</name>
<evidence type="ECO:0000313" key="2">
    <source>
        <dbReference type="Proteomes" id="UP001301958"/>
    </source>
</evidence>
<proteinExistence type="predicted"/>
<dbReference type="Proteomes" id="UP001301958">
    <property type="component" value="Unassembled WGS sequence"/>
</dbReference>
<organism evidence="1 2">
    <name type="scientific">Podospora fimiseda</name>
    <dbReference type="NCBI Taxonomy" id="252190"/>
    <lineage>
        <taxon>Eukaryota</taxon>
        <taxon>Fungi</taxon>
        <taxon>Dikarya</taxon>
        <taxon>Ascomycota</taxon>
        <taxon>Pezizomycotina</taxon>
        <taxon>Sordariomycetes</taxon>
        <taxon>Sordariomycetidae</taxon>
        <taxon>Sordariales</taxon>
        <taxon>Podosporaceae</taxon>
        <taxon>Podospora</taxon>
    </lineage>
</organism>
<comment type="caution">
    <text evidence="1">The sequence shown here is derived from an EMBL/GenBank/DDBJ whole genome shotgun (WGS) entry which is preliminary data.</text>
</comment>
<reference evidence="1" key="2">
    <citation type="submission" date="2023-05" db="EMBL/GenBank/DDBJ databases">
        <authorList>
            <consortium name="Lawrence Berkeley National Laboratory"/>
            <person name="Steindorff A."/>
            <person name="Hensen N."/>
            <person name="Bonometti L."/>
            <person name="Westerberg I."/>
            <person name="Brannstrom I.O."/>
            <person name="Guillou S."/>
            <person name="Cros-Aarteil S."/>
            <person name="Calhoun S."/>
            <person name="Haridas S."/>
            <person name="Kuo A."/>
            <person name="Mondo S."/>
            <person name="Pangilinan J."/>
            <person name="Riley R."/>
            <person name="Labutti K."/>
            <person name="Andreopoulos B."/>
            <person name="Lipzen A."/>
            <person name="Chen C."/>
            <person name="Yanf M."/>
            <person name="Daum C."/>
            <person name="Ng V."/>
            <person name="Clum A."/>
            <person name="Ohm R."/>
            <person name="Martin F."/>
            <person name="Silar P."/>
            <person name="Natvig D."/>
            <person name="Lalanne C."/>
            <person name="Gautier V."/>
            <person name="Ament-Velasquez S.L."/>
            <person name="Kruys A."/>
            <person name="Hutchinson M.I."/>
            <person name="Powell A.J."/>
            <person name="Barry K."/>
            <person name="Miller A.N."/>
            <person name="Grigoriev I.V."/>
            <person name="Debuchy R."/>
            <person name="Gladieux P."/>
            <person name="Thoren M.H."/>
            <person name="Johannesson H."/>
        </authorList>
    </citation>
    <scope>NUCLEOTIDE SEQUENCE</scope>
    <source>
        <strain evidence="1">CBS 990.96</strain>
    </source>
</reference>
<keyword evidence="2" id="KW-1185">Reference proteome</keyword>
<accession>A0AAN7C0C4</accession>
<evidence type="ECO:0000313" key="1">
    <source>
        <dbReference type="EMBL" id="KAK4232223.1"/>
    </source>
</evidence>
<sequence length="108" mass="12121">MPVRLPAPTRTEMFCVSAGGLSTLAPFYMMAPGAEERVARQTTKWAPRWERNITMFKSPVERGVQRISPPVARTVQKVENKLHLEQAAKKTDKGIKATLDRMGLKQAQ</sequence>
<gene>
    <name evidence="1" type="ORF">QBC38DRAFT_90132</name>
</gene>
<dbReference type="EMBL" id="MU865288">
    <property type="protein sequence ID" value="KAK4232223.1"/>
    <property type="molecule type" value="Genomic_DNA"/>
</dbReference>
<reference evidence="1" key="1">
    <citation type="journal article" date="2023" name="Mol. Phylogenet. Evol.">
        <title>Genome-scale phylogeny and comparative genomics of the fungal order Sordariales.</title>
        <authorList>
            <person name="Hensen N."/>
            <person name="Bonometti L."/>
            <person name="Westerberg I."/>
            <person name="Brannstrom I.O."/>
            <person name="Guillou S."/>
            <person name="Cros-Aarteil S."/>
            <person name="Calhoun S."/>
            <person name="Haridas S."/>
            <person name="Kuo A."/>
            <person name="Mondo S."/>
            <person name="Pangilinan J."/>
            <person name="Riley R."/>
            <person name="LaButti K."/>
            <person name="Andreopoulos B."/>
            <person name="Lipzen A."/>
            <person name="Chen C."/>
            <person name="Yan M."/>
            <person name="Daum C."/>
            <person name="Ng V."/>
            <person name="Clum A."/>
            <person name="Steindorff A."/>
            <person name="Ohm R.A."/>
            <person name="Martin F."/>
            <person name="Silar P."/>
            <person name="Natvig D.O."/>
            <person name="Lalanne C."/>
            <person name="Gautier V."/>
            <person name="Ament-Velasquez S.L."/>
            <person name="Kruys A."/>
            <person name="Hutchinson M.I."/>
            <person name="Powell A.J."/>
            <person name="Barry K."/>
            <person name="Miller A.N."/>
            <person name="Grigoriev I.V."/>
            <person name="Debuchy R."/>
            <person name="Gladieux P."/>
            <person name="Hiltunen Thoren M."/>
            <person name="Johannesson H."/>
        </authorList>
    </citation>
    <scope>NUCLEOTIDE SEQUENCE</scope>
    <source>
        <strain evidence="1">CBS 990.96</strain>
    </source>
</reference>
<dbReference type="AlphaFoldDB" id="A0AAN7C0C4"/>
<protein>
    <submittedName>
        <fullName evidence="1">Uncharacterized protein</fullName>
    </submittedName>
</protein>